<dbReference type="InterPro" id="IPR001525">
    <property type="entry name" value="C5_MeTfrase"/>
</dbReference>
<evidence type="ECO:0000256" key="2">
    <source>
        <dbReference type="ARBA" id="ARBA00022679"/>
    </source>
</evidence>
<organism evidence="5 7">
    <name type="scientific">Acutalibacter muris</name>
    <dbReference type="NCBI Taxonomy" id="1796620"/>
    <lineage>
        <taxon>Bacteria</taxon>
        <taxon>Bacillati</taxon>
        <taxon>Bacillota</taxon>
        <taxon>Clostridia</taxon>
        <taxon>Eubacteriales</taxon>
        <taxon>Acutalibacteraceae</taxon>
        <taxon>Acutalibacter</taxon>
    </lineage>
</organism>
<dbReference type="GO" id="GO:0032259">
    <property type="term" value="P:methylation"/>
    <property type="evidence" value="ECO:0007669"/>
    <property type="project" value="UniProtKB-KW"/>
</dbReference>
<evidence type="ECO:0000313" key="7">
    <source>
        <dbReference type="Proteomes" id="UP000596035"/>
    </source>
</evidence>
<evidence type="ECO:0000256" key="1">
    <source>
        <dbReference type="ARBA" id="ARBA00022603"/>
    </source>
</evidence>
<gene>
    <name evidence="4" type="ORF">ADH66_12985</name>
    <name evidence="5" type="ORF">I5Q82_03315</name>
</gene>
<dbReference type="Gene3D" id="3.90.120.10">
    <property type="entry name" value="DNA Methylase, subunit A, domain 2"/>
    <property type="match status" value="1"/>
</dbReference>
<dbReference type="EMBL" id="CP021422">
    <property type="protein sequence ID" value="ASB41486.1"/>
    <property type="molecule type" value="Genomic_DNA"/>
</dbReference>
<dbReference type="Pfam" id="PF00145">
    <property type="entry name" value="DNA_methylase"/>
    <property type="match status" value="1"/>
</dbReference>
<keyword evidence="2" id="KW-0808">Transferase</keyword>
<sequence>MASAALTATQSMEMQTFISQASFTAGFCAGAGAKAGSIGYTEELSPTLKASPSGNMMPSVLCLNDQGGMLMDVSENCTGTLRAQEHGHQPLVFENHGQDSRFSGPVSVSPAICAGAGEGGNNLPFAVEQSVAGTLCARDSKGVDNICAEQNKLVVESPLLIRRLVPLECELLQGFPPGWTDIPGASDTARYKALGNSIAVPCAEFILGGIAEWASSIVL</sequence>
<dbReference type="SUPFAM" id="SSF53335">
    <property type="entry name" value="S-adenosyl-L-methionine-dependent methyltransferases"/>
    <property type="match status" value="1"/>
</dbReference>
<dbReference type="GO" id="GO:0009307">
    <property type="term" value="P:DNA restriction-modification system"/>
    <property type="evidence" value="ECO:0007669"/>
    <property type="project" value="UniProtKB-KW"/>
</dbReference>
<proteinExistence type="predicted"/>
<dbReference type="AlphaFoldDB" id="A0A1Z2XSQ7"/>
<name>A0A1Z2XSQ7_9FIRM</name>
<dbReference type="REBASE" id="205266">
    <property type="entry name" value="M.AmuKB18ORF12985P"/>
</dbReference>
<dbReference type="KEGG" id="amur:ADH66_12985"/>
<accession>A0A1Z2XSQ7</accession>
<reference evidence="5 7" key="3">
    <citation type="submission" date="2020-11" db="EMBL/GenBank/DDBJ databases">
        <title>Closed and high quality bacterial genomes of the OMM12 community.</title>
        <authorList>
            <person name="Marbouty M."/>
            <person name="Lamy-Besnier Q."/>
            <person name="Debarbieux L."/>
            <person name="Koszul R."/>
        </authorList>
    </citation>
    <scope>NUCLEOTIDE SEQUENCE [LARGE SCALE GENOMIC DNA]</scope>
    <source>
        <strain evidence="5 7">KB18</strain>
    </source>
</reference>
<keyword evidence="3" id="KW-0680">Restriction system</keyword>
<dbReference type="Proteomes" id="UP000196710">
    <property type="component" value="Chromosome"/>
</dbReference>
<reference evidence="6" key="2">
    <citation type="submission" date="2017-05" db="EMBL/GenBank/DDBJ databases">
        <title>Improved OligoMM genomes.</title>
        <authorList>
            <person name="Garzetti D."/>
        </authorList>
    </citation>
    <scope>NUCLEOTIDE SEQUENCE [LARGE SCALE GENOMIC DNA]</scope>
    <source>
        <strain evidence="6">KB18</strain>
    </source>
</reference>
<reference evidence="4" key="1">
    <citation type="journal article" date="2017" name="Genome Announc.">
        <title>High-Quality Whole-Genome Sequences of the Oligo-Mouse-Microbiota Bacterial Community.</title>
        <authorList>
            <person name="Garzetti D."/>
            <person name="Brugiroux S."/>
            <person name="Bunk B."/>
            <person name="Pukall R."/>
            <person name="McCoy K.D."/>
            <person name="Macpherson A.J."/>
            <person name="Stecher B."/>
        </authorList>
    </citation>
    <scope>NUCLEOTIDE SEQUENCE</scope>
    <source>
        <strain evidence="4">KB18</strain>
    </source>
</reference>
<evidence type="ECO:0000313" key="6">
    <source>
        <dbReference type="Proteomes" id="UP000196710"/>
    </source>
</evidence>
<dbReference type="GO" id="GO:0008168">
    <property type="term" value="F:methyltransferase activity"/>
    <property type="evidence" value="ECO:0007669"/>
    <property type="project" value="UniProtKB-KW"/>
</dbReference>
<evidence type="ECO:0000313" key="4">
    <source>
        <dbReference type="EMBL" id="ASB41486.1"/>
    </source>
</evidence>
<dbReference type="Proteomes" id="UP000596035">
    <property type="component" value="Chromosome"/>
</dbReference>
<dbReference type="EMBL" id="CP065321">
    <property type="protein sequence ID" value="QQR31983.1"/>
    <property type="molecule type" value="Genomic_DNA"/>
</dbReference>
<keyword evidence="6" id="KW-1185">Reference proteome</keyword>
<keyword evidence="1 5" id="KW-0489">Methyltransferase</keyword>
<dbReference type="InterPro" id="IPR029063">
    <property type="entry name" value="SAM-dependent_MTases_sf"/>
</dbReference>
<evidence type="ECO:0000313" key="5">
    <source>
        <dbReference type="EMBL" id="QQR31983.1"/>
    </source>
</evidence>
<evidence type="ECO:0000256" key="3">
    <source>
        <dbReference type="ARBA" id="ARBA00022747"/>
    </source>
</evidence>
<dbReference type="REBASE" id="458915">
    <property type="entry name" value="M.AmusKB18ORF3315P"/>
</dbReference>
<protein>
    <submittedName>
        <fullName evidence="5">DNA cytosine methyltransferase</fullName>
    </submittedName>
</protein>